<evidence type="ECO:0000313" key="5">
    <source>
        <dbReference type="EMBL" id="VDH93822.1"/>
    </source>
</evidence>
<accession>A0A8B6BR55</accession>
<dbReference type="OrthoDB" id="2384350at2759"/>
<dbReference type="SUPFAM" id="SSF56204">
    <property type="entry name" value="Hect, E3 ligase catalytic domain"/>
    <property type="match status" value="1"/>
</dbReference>
<keyword evidence="1 2" id="KW-0833">Ubl conjugation pathway</keyword>
<dbReference type="AlphaFoldDB" id="A0A8B6BR55"/>
<dbReference type="Gene3D" id="3.90.1750.10">
    <property type="entry name" value="Hect, E3 ligase catalytic domains"/>
    <property type="match status" value="1"/>
</dbReference>
<comment type="caution">
    <text evidence="2">Lacks conserved residue(s) required for the propagation of feature annotation.</text>
</comment>
<comment type="caution">
    <text evidence="5">The sequence shown here is derived from an EMBL/GenBank/DDBJ whole genome shotgun (WGS) entry which is preliminary data.</text>
</comment>
<gene>
    <name evidence="5" type="ORF">MGAL_10B083394</name>
</gene>
<sequence>MNENNDPPPPANNSVLLQQFGQFLQTIQPLLATQSSSASDALSIQSEVTQPERQSQIASQTESSKQSHPRQIFSPSRLRIPSARMNSSATLSLLRAESEDDFVQQSSMVSMVMPVLRRPKRTRAVAVEVKGKRRGRVITKDVVILPHTTSSHLDTYTMPTSNMITELAKRNMVGKITFSSVDKEDAVRSEINSLFGDFSFAYLQVMPGNKSLKKPFVSKSVRFDATTLITMSPQGRMYILALEPVPSASSIESDEDDKENNLDGIENHKAGEMECHEADRSTSVHRTCPAGHTLEGLGSNCLCCEQDREYAQVLAIDREIRRREEAERRQATEAAEAVELIRLRRQTRLLAEQTDSDHGFEIKIRTQEGVLSRKFLECQDIQVLMDFIGSQSSATEFFTVRGATMEMALESSLSGKPLSHFGITGPTVLNSVWMTESETADNGEQTFADTPTIGSASTIETMKEPRKIDDLIEACSLKLDPNISIISILREDAIDTLLVEVARFKPGSRLHIEFEAEDGCDGGGLLRELNSLVLKQWEKSSLSNASGSGFSINASALDNQDFQTLGRYVGSTVAQGTVGLPVFTEPLAKFIIKGSLGEVTKQHFETKEQQQLAEKVLNCKLDEIDDIVDRLSIGCSKPSSALCEADRKCWLRGLYRRDVLSMQLPAIMDFQRGLQPFLSVWKSTPEAEEAALHFLSLDLIPKKNQNEFLELFKLNKYGACGSQLARQEDKAYVYFKSFLKDAFAGLALCKSESPRSDYEPAKEDLQISAEEVLRFFTGSTMEPPGGFYKPILIHFDPNFKSPKISTCALNATFPLDLKAQTRKAGERYCKWMVMGDGFGLSD</sequence>
<protein>
    <recommendedName>
        <fullName evidence="4">HECT domain-containing protein</fullName>
    </recommendedName>
</protein>
<dbReference type="PROSITE" id="PS50237">
    <property type="entry name" value="HECT"/>
    <property type="match status" value="1"/>
</dbReference>
<evidence type="ECO:0000256" key="1">
    <source>
        <dbReference type="ARBA" id="ARBA00022786"/>
    </source>
</evidence>
<dbReference type="InterPro" id="IPR000569">
    <property type="entry name" value="HECT_dom"/>
</dbReference>
<evidence type="ECO:0000256" key="3">
    <source>
        <dbReference type="SAM" id="MobiDB-lite"/>
    </source>
</evidence>
<evidence type="ECO:0000313" key="6">
    <source>
        <dbReference type="Proteomes" id="UP000596742"/>
    </source>
</evidence>
<evidence type="ECO:0000256" key="2">
    <source>
        <dbReference type="PROSITE-ProRule" id="PRU00104"/>
    </source>
</evidence>
<dbReference type="GO" id="GO:0004842">
    <property type="term" value="F:ubiquitin-protein transferase activity"/>
    <property type="evidence" value="ECO:0007669"/>
    <property type="project" value="InterPro"/>
</dbReference>
<name>A0A8B6BR55_MYTGA</name>
<dbReference type="Proteomes" id="UP000596742">
    <property type="component" value="Unassembled WGS sequence"/>
</dbReference>
<evidence type="ECO:0000259" key="4">
    <source>
        <dbReference type="PROSITE" id="PS50237"/>
    </source>
</evidence>
<organism evidence="5 6">
    <name type="scientific">Mytilus galloprovincialis</name>
    <name type="common">Mediterranean mussel</name>
    <dbReference type="NCBI Taxonomy" id="29158"/>
    <lineage>
        <taxon>Eukaryota</taxon>
        <taxon>Metazoa</taxon>
        <taxon>Spiralia</taxon>
        <taxon>Lophotrochozoa</taxon>
        <taxon>Mollusca</taxon>
        <taxon>Bivalvia</taxon>
        <taxon>Autobranchia</taxon>
        <taxon>Pteriomorphia</taxon>
        <taxon>Mytilida</taxon>
        <taxon>Mytiloidea</taxon>
        <taxon>Mytilidae</taxon>
        <taxon>Mytilinae</taxon>
        <taxon>Mytilus</taxon>
    </lineage>
</organism>
<proteinExistence type="predicted"/>
<dbReference type="InterPro" id="IPR035983">
    <property type="entry name" value="Hect_E3_ubiquitin_ligase"/>
</dbReference>
<dbReference type="EMBL" id="UYJE01000509">
    <property type="protein sequence ID" value="VDH93822.1"/>
    <property type="molecule type" value="Genomic_DNA"/>
</dbReference>
<feature type="region of interest" description="Disordered" evidence="3">
    <location>
        <begin position="42"/>
        <end position="81"/>
    </location>
</feature>
<keyword evidence="6" id="KW-1185">Reference proteome</keyword>
<reference evidence="5" key="1">
    <citation type="submission" date="2018-11" db="EMBL/GenBank/DDBJ databases">
        <authorList>
            <person name="Alioto T."/>
            <person name="Alioto T."/>
        </authorList>
    </citation>
    <scope>NUCLEOTIDE SEQUENCE</scope>
</reference>
<feature type="domain" description="HECT" evidence="4">
    <location>
        <begin position="500"/>
        <end position="536"/>
    </location>
</feature>
<feature type="compositionally biased region" description="Polar residues" evidence="3">
    <location>
        <begin position="47"/>
        <end position="66"/>
    </location>
</feature>